<evidence type="ECO:0000313" key="3">
    <source>
        <dbReference type="Proteomes" id="UP000092443"/>
    </source>
</evidence>
<keyword evidence="1" id="KW-1133">Transmembrane helix</keyword>
<keyword evidence="1" id="KW-0812">Transmembrane</keyword>
<keyword evidence="1" id="KW-0472">Membrane</keyword>
<keyword evidence="3" id="KW-1185">Reference proteome</keyword>
<protein>
    <submittedName>
        <fullName evidence="4">Uncharacterized protein LOC119645371</fullName>
    </submittedName>
</protein>
<sequence length="131" mass="15136">MLKCTSVFWLLLWCTSRCYATWWLITWCRQAQWCPNFFFQFILGLLAILNPSTSRRTTINKLRDIIATPGEKIKLLWVPGHIGLLGNEQADRAAKYAASVPLFMNDVKETLDLQGYIGRRVKEKITEGNLQ</sequence>
<feature type="transmembrane region" description="Helical" evidence="1">
    <location>
        <begin position="30"/>
        <end position="49"/>
    </location>
</feature>
<dbReference type="KEGG" id="gfs:119645371"/>
<feature type="signal peptide" evidence="2">
    <location>
        <begin position="1"/>
        <end position="20"/>
    </location>
</feature>
<gene>
    <name evidence="4" type="primary">LOC119645371</name>
</gene>
<proteinExistence type="predicted"/>
<evidence type="ECO:0000313" key="4">
    <source>
        <dbReference type="RefSeq" id="XP_037901483.1"/>
    </source>
</evidence>
<feature type="chain" id="PRO_5039063316" evidence="2">
    <location>
        <begin position="21"/>
        <end position="131"/>
    </location>
</feature>
<dbReference type="GeneID" id="119645371"/>
<dbReference type="SUPFAM" id="SSF53098">
    <property type="entry name" value="Ribonuclease H-like"/>
    <property type="match status" value="1"/>
</dbReference>
<dbReference type="Proteomes" id="UP000092443">
    <property type="component" value="Unplaced"/>
</dbReference>
<evidence type="ECO:0000256" key="2">
    <source>
        <dbReference type="SAM" id="SignalP"/>
    </source>
</evidence>
<evidence type="ECO:0000256" key="1">
    <source>
        <dbReference type="SAM" id="Phobius"/>
    </source>
</evidence>
<keyword evidence="2" id="KW-0732">Signal</keyword>
<reference evidence="4" key="1">
    <citation type="submission" date="2025-08" db="UniProtKB">
        <authorList>
            <consortium name="RefSeq"/>
        </authorList>
    </citation>
    <scope>IDENTIFICATION</scope>
    <source>
        <tissue evidence="4">Whole body pupa</tissue>
    </source>
</reference>
<dbReference type="InterPro" id="IPR012337">
    <property type="entry name" value="RNaseH-like_sf"/>
</dbReference>
<dbReference type="GO" id="GO:0003676">
    <property type="term" value="F:nucleic acid binding"/>
    <property type="evidence" value="ECO:0007669"/>
    <property type="project" value="InterPro"/>
</dbReference>
<dbReference type="AlphaFoldDB" id="A0A9C5ZKL4"/>
<dbReference type="InterPro" id="IPR036397">
    <property type="entry name" value="RNaseH_sf"/>
</dbReference>
<dbReference type="RefSeq" id="XP_037901483.1">
    <property type="nucleotide sequence ID" value="XM_038045555.1"/>
</dbReference>
<name>A0A9C5ZKL4_9MUSC</name>
<dbReference type="Gene3D" id="3.30.420.10">
    <property type="entry name" value="Ribonuclease H-like superfamily/Ribonuclease H"/>
    <property type="match status" value="1"/>
</dbReference>
<accession>A0A9C5ZKL4</accession>
<organism evidence="3 4">
    <name type="scientific">Glossina fuscipes</name>
    <dbReference type="NCBI Taxonomy" id="7396"/>
    <lineage>
        <taxon>Eukaryota</taxon>
        <taxon>Metazoa</taxon>
        <taxon>Ecdysozoa</taxon>
        <taxon>Arthropoda</taxon>
        <taxon>Hexapoda</taxon>
        <taxon>Insecta</taxon>
        <taxon>Pterygota</taxon>
        <taxon>Neoptera</taxon>
        <taxon>Endopterygota</taxon>
        <taxon>Diptera</taxon>
        <taxon>Brachycera</taxon>
        <taxon>Muscomorpha</taxon>
        <taxon>Hippoboscoidea</taxon>
        <taxon>Glossinidae</taxon>
        <taxon>Glossina</taxon>
    </lineage>
</organism>